<dbReference type="GO" id="GO:0019841">
    <property type="term" value="F:retinol binding"/>
    <property type="evidence" value="ECO:0007669"/>
    <property type="project" value="UniProtKB-KW"/>
</dbReference>
<name>A0A2T7NCB4_POMCA</name>
<evidence type="ECO:0000313" key="10">
    <source>
        <dbReference type="Proteomes" id="UP000245119"/>
    </source>
</evidence>
<comment type="caution">
    <text evidence="9">The sequence shown here is derived from an EMBL/GenBank/DDBJ whole genome shotgun (WGS) entry which is preliminary data.</text>
</comment>
<dbReference type="OrthoDB" id="2376984at2759"/>
<feature type="transmembrane region" description="Helical" evidence="8">
    <location>
        <begin position="90"/>
        <end position="109"/>
    </location>
</feature>
<dbReference type="GO" id="GO:0005886">
    <property type="term" value="C:plasma membrane"/>
    <property type="evidence" value="ECO:0007669"/>
    <property type="project" value="UniProtKB-SubCell"/>
</dbReference>
<organism evidence="9 10">
    <name type="scientific">Pomacea canaliculata</name>
    <name type="common">Golden apple snail</name>
    <dbReference type="NCBI Taxonomy" id="400727"/>
    <lineage>
        <taxon>Eukaryota</taxon>
        <taxon>Metazoa</taxon>
        <taxon>Spiralia</taxon>
        <taxon>Lophotrochozoa</taxon>
        <taxon>Mollusca</taxon>
        <taxon>Gastropoda</taxon>
        <taxon>Caenogastropoda</taxon>
        <taxon>Architaenioglossa</taxon>
        <taxon>Ampullarioidea</taxon>
        <taxon>Ampullariidae</taxon>
        <taxon>Pomacea</taxon>
    </lineage>
</organism>
<dbReference type="STRING" id="400727.A0A2T7NCB4"/>
<keyword evidence="5 8" id="KW-1133">Transmembrane helix</keyword>
<dbReference type="Pfam" id="PF14752">
    <property type="entry name" value="RBP_receptor"/>
    <property type="match status" value="2"/>
</dbReference>
<evidence type="ECO:0000256" key="5">
    <source>
        <dbReference type="ARBA" id="ARBA00022989"/>
    </source>
</evidence>
<evidence type="ECO:0000256" key="7">
    <source>
        <dbReference type="ARBA" id="ARBA00023170"/>
    </source>
</evidence>
<keyword evidence="3" id="KW-1003">Cell membrane</keyword>
<keyword evidence="2" id="KW-0813">Transport</keyword>
<sequence length="542" mass="61914">MLKPDNVENLPTIVKQMVITLLFGLTKKRRSVLPAILNGRPGVVYAMNSLTRHSKMSYACAFGAAAHVVHVIVINGDSIIEYNGHRAGKAFINIIATFLYGMTFLPVFVSLTMGSIFGYGVGSLYVWMLTAIEIFRLAQCETNFEGRVLLVFRNLPPLLCLLYLSISLPLRFVRFVRNHRPWFEWTNEPSEVLENLDEIRKSYDGSYVGGILSKPVSKTVRLSIPVKALVCSTGNFCGDLYLSVILATTTALVLFIFSACGLLTSYRTHALEMYKGNSVKIHLSVESSPVKDCVNYIKYGGFQAAYMIWAFMIQWLVFFLVFFLVGILIKFFDVNLIKEFVNWTWPYLLTFVVINITIWLLSAFFFLQDRGEHLALDNRGWFFNCVYFFTFYFLFLGLFSCVLRMLTSMVLGLVYLGRLDKTILVKNFEVLDIGFNTYVGFMKTDCAHTHPVAIVFTRLMLLAARRPEAEPSNDNYEEIREAGGVLRLIPFLSAVMDPMIKLQMNRRSLARRRWHLLYTLHRNPSLRSLRKGHVDTGSQSQE</sequence>
<keyword evidence="4 8" id="KW-0812">Transmembrane</keyword>
<dbReference type="GO" id="GO:0016918">
    <property type="term" value="F:retinal binding"/>
    <property type="evidence" value="ECO:0007669"/>
    <property type="project" value="UniProtKB-KW"/>
</dbReference>
<dbReference type="GO" id="GO:0034632">
    <property type="term" value="F:retinol transmembrane transporter activity"/>
    <property type="evidence" value="ECO:0007669"/>
    <property type="project" value="InterPro"/>
</dbReference>
<protein>
    <recommendedName>
        <fullName evidence="11">Receptor for retinol uptake STRA6</fullName>
    </recommendedName>
</protein>
<feature type="transmembrane region" description="Helical" evidence="8">
    <location>
        <begin position="306"/>
        <end position="332"/>
    </location>
</feature>
<evidence type="ECO:0000256" key="6">
    <source>
        <dbReference type="ARBA" id="ARBA00023136"/>
    </source>
</evidence>
<dbReference type="EMBL" id="PZQS01000014">
    <property type="protein sequence ID" value="PVD18811.1"/>
    <property type="molecule type" value="Genomic_DNA"/>
</dbReference>
<feature type="transmembrane region" description="Helical" evidence="8">
    <location>
        <begin position="155"/>
        <end position="173"/>
    </location>
</feature>
<feature type="transmembrane region" description="Helical" evidence="8">
    <location>
        <begin position="387"/>
        <end position="416"/>
    </location>
</feature>
<evidence type="ECO:0008006" key="11">
    <source>
        <dbReference type="Google" id="ProtNLM"/>
    </source>
</evidence>
<accession>A0A2T7NCB4</accession>
<reference evidence="9 10" key="1">
    <citation type="submission" date="2018-04" db="EMBL/GenBank/DDBJ databases">
        <title>The genome of golden apple snail Pomacea canaliculata provides insight into stress tolerance and invasive adaptation.</title>
        <authorList>
            <person name="Liu C."/>
            <person name="Liu B."/>
            <person name="Ren Y."/>
            <person name="Zhang Y."/>
            <person name="Wang H."/>
            <person name="Li S."/>
            <person name="Jiang F."/>
            <person name="Yin L."/>
            <person name="Zhang G."/>
            <person name="Qian W."/>
            <person name="Fan W."/>
        </authorList>
    </citation>
    <scope>NUCLEOTIDE SEQUENCE [LARGE SCALE GENOMIC DNA]</scope>
    <source>
        <strain evidence="9">SZHN2017</strain>
        <tissue evidence="9">Muscle</tissue>
    </source>
</reference>
<gene>
    <name evidence="9" type="ORF">C0Q70_21364</name>
</gene>
<feature type="transmembrane region" description="Helical" evidence="8">
    <location>
        <begin position="116"/>
        <end position="135"/>
    </location>
</feature>
<evidence type="ECO:0000256" key="3">
    <source>
        <dbReference type="ARBA" id="ARBA00022475"/>
    </source>
</evidence>
<keyword evidence="6 8" id="KW-0472">Membrane</keyword>
<dbReference type="PANTHER" id="PTHR21444:SF15">
    <property type="entry name" value="RECEPTOR FOR RETINOL UPTAKE STRA6"/>
    <property type="match status" value="1"/>
</dbReference>
<dbReference type="AlphaFoldDB" id="A0A2T7NCB4"/>
<keyword evidence="7" id="KW-0675">Receptor</keyword>
<dbReference type="Proteomes" id="UP000245119">
    <property type="component" value="Linkage Group LG14"/>
</dbReference>
<dbReference type="PANTHER" id="PTHR21444">
    <property type="entry name" value="COILED-COIL DOMAIN-CONTAINING PROTEIN 180"/>
    <property type="match status" value="1"/>
</dbReference>
<keyword evidence="10" id="KW-1185">Reference proteome</keyword>
<feature type="transmembrane region" description="Helical" evidence="8">
    <location>
        <begin position="344"/>
        <end position="367"/>
    </location>
</feature>
<feature type="transmembrane region" description="Helical" evidence="8">
    <location>
        <begin position="240"/>
        <end position="264"/>
    </location>
</feature>
<evidence type="ECO:0000256" key="2">
    <source>
        <dbReference type="ARBA" id="ARBA00022448"/>
    </source>
</evidence>
<evidence type="ECO:0000256" key="8">
    <source>
        <dbReference type="SAM" id="Phobius"/>
    </source>
</evidence>
<proteinExistence type="predicted"/>
<dbReference type="GO" id="GO:0038023">
    <property type="term" value="F:signaling receptor activity"/>
    <property type="evidence" value="ECO:0007669"/>
    <property type="project" value="InterPro"/>
</dbReference>
<dbReference type="InterPro" id="IPR026612">
    <property type="entry name" value="STRA6-like"/>
</dbReference>
<evidence type="ECO:0000256" key="4">
    <source>
        <dbReference type="ARBA" id="ARBA00022692"/>
    </source>
</evidence>
<evidence type="ECO:0000256" key="1">
    <source>
        <dbReference type="ARBA" id="ARBA00004651"/>
    </source>
</evidence>
<comment type="subcellular location">
    <subcellularLocation>
        <location evidence="1">Cell membrane</location>
        <topology evidence="1">Multi-pass membrane protein</topology>
    </subcellularLocation>
</comment>
<dbReference type="GO" id="GO:0071939">
    <property type="term" value="P:vitamin A import into cell"/>
    <property type="evidence" value="ECO:0007669"/>
    <property type="project" value="TreeGrafter"/>
</dbReference>
<evidence type="ECO:0000313" key="9">
    <source>
        <dbReference type="EMBL" id="PVD18811.1"/>
    </source>
</evidence>